<feature type="region of interest" description="Disordered" evidence="1">
    <location>
        <begin position="14"/>
        <end position="33"/>
    </location>
</feature>
<feature type="compositionally biased region" description="Basic residues" evidence="1">
    <location>
        <begin position="14"/>
        <end position="26"/>
    </location>
</feature>
<dbReference type="InterPro" id="IPR038555">
    <property type="entry name" value="Zincin_1_sf"/>
</dbReference>
<dbReference type="EMBL" id="BAAAPB010000004">
    <property type="protein sequence ID" value="GAA1972378.1"/>
    <property type="molecule type" value="Genomic_DNA"/>
</dbReference>
<dbReference type="RefSeq" id="WP_344047383.1">
    <property type="nucleotide sequence ID" value="NZ_BAAAPB010000004.1"/>
</dbReference>
<dbReference type="SUPFAM" id="SSF55486">
    <property type="entry name" value="Metalloproteases ('zincins'), catalytic domain"/>
    <property type="match status" value="1"/>
</dbReference>
<dbReference type="Gene3D" id="3.30.2010.20">
    <property type="match status" value="1"/>
</dbReference>
<accession>A0ABP5D1D3</accession>
<name>A0ABP5D1D3_9ACTN</name>
<dbReference type="InterPro" id="IPR010428">
    <property type="entry name" value="Zincin_1"/>
</dbReference>
<keyword evidence="3" id="KW-1185">Reference proteome</keyword>
<evidence type="ECO:0000256" key="1">
    <source>
        <dbReference type="SAM" id="MobiDB-lite"/>
    </source>
</evidence>
<evidence type="ECO:0000313" key="2">
    <source>
        <dbReference type="EMBL" id="GAA1972378.1"/>
    </source>
</evidence>
<dbReference type="Proteomes" id="UP001500571">
    <property type="component" value="Unassembled WGS sequence"/>
</dbReference>
<protein>
    <submittedName>
        <fullName evidence="2">Metallopeptidase family protein</fullName>
    </submittedName>
</protein>
<reference evidence="3" key="1">
    <citation type="journal article" date="2019" name="Int. J. Syst. Evol. Microbiol.">
        <title>The Global Catalogue of Microorganisms (GCM) 10K type strain sequencing project: providing services to taxonomists for standard genome sequencing and annotation.</title>
        <authorList>
            <consortium name="The Broad Institute Genomics Platform"/>
            <consortium name="The Broad Institute Genome Sequencing Center for Infectious Disease"/>
            <person name="Wu L."/>
            <person name="Ma J."/>
        </authorList>
    </citation>
    <scope>NUCLEOTIDE SEQUENCE [LARGE SCALE GENOMIC DNA]</scope>
    <source>
        <strain evidence="3">JCM 15309</strain>
    </source>
</reference>
<gene>
    <name evidence="2" type="ORF">GCM10009798_36920</name>
</gene>
<dbReference type="Pfam" id="PF06262">
    <property type="entry name" value="Zincin_1"/>
    <property type="match status" value="1"/>
</dbReference>
<proteinExistence type="predicted"/>
<comment type="caution">
    <text evidence="2">The sequence shown here is derived from an EMBL/GenBank/DDBJ whole genome shotgun (WGS) entry which is preliminary data.</text>
</comment>
<evidence type="ECO:0000313" key="3">
    <source>
        <dbReference type="Proteomes" id="UP001500571"/>
    </source>
</evidence>
<dbReference type="CDD" id="cd12954">
    <property type="entry name" value="MMP_TTHA0227_like_1"/>
    <property type="match status" value="1"/>
</dbReference>
<organism evidence="2 3">
    <name type="scientific">Nocardioides panacihumi</name>
    <dbReference type="NCBI Taxonomy" id="400774"/>
    <lineage>
        <taxon>Bacteria</taxon>
        <taxon>Bacillati</taxon>
        <taxon>Actinomycetota</taxon>
        <taxon>Actinomycetes</taxon>
        <taxon>Propionibacteriales</taxon>
        <taxon>Nocardioidaceae</taxon>
        <taxon>Nocardioides</taxon>
    </lineage>
</organism>
<sequence>MLAELVIDIGRRRAGQRGRRDRRGRGMRGPGVAPQVPGVPELRTARERFDDLALGIISEVDAAWADRLGLVEYAVEDAPQLPDDWSVDTVPLSSLVRGSGATPTRLVLFRRPIEHRCETRSDLEAMILTVVVEQIAELLNVEPSVIDPRYERD</sequence>